<dbReference type="AlphaFoldDB" id="A0A7T4PMD9"/>
<dbReference type="SUPFAM" id="SSF47413">
    <property type="entry name" value="lambda repressor-like DNA-binding domains"/>
    <property type="match status" value="1"/>
</dbReference>
<reference evidence="2 3" key="1">
    <citation type="submission" date="2020-12" db="EMBL/GenBank/DDBJ databases">
        <title>Identification and biosynthesis of polyene macrolides produced by Streptomyces alfalfae Men-myco-93-63.</title>
        <authorList>
            <person name="Liu D."/>
            <person name="Li Y."/>
            <person name="Liu L."/>
            <person name="Han X."/>
            <person name="Shen F."/>
        </authorList>
    </citation>
    <scope>NUCLEOTIDE SEQUENCE [LARGE SCALE GENOMIC DNA]</scope>
    <source>
        <strain evidence="2 3">Men-myco-93-63</strain>
    </source>
</reference>
<dbReference type="CDD" id="cd00093">
    <property type="entry name" value="HTH_XRE"/>
    <property type="match status" value="1"/>
</dbReference>
<dbReference type="RefSeq" id="WP_198504351.1">
    <property type="nucleotide sequence ID" value="NZ_CP065959.1"/>
</dbReference>
<name>A0A7T4PMD9_9ACTN</name>
<evidence type="ECO:0000313" key="2">
    <source>
        <dbReference type="EMBL" id="QQC92684.1"/>
    </source>
</evidence>
<feature type="domain" description="HTH cro/C1-type" evidence="1">
    <location>
        <begin position="33"/>
        <end position="87"/>
    </location>
</feature>
<proteinExistence type="predicted"/>
<dbReference type="GO" id="GO:0003677">
    <property type="term" value="F:DNA binding"/>
    <property type="evidence" value="ECO:0007669"/>
    <property type="project" value="InterPro"/>
</dbReference>
<protein>
    <submittedName>
        <fullName evidence="2">Helix-turn-helix domain-containing protein</fullName>
    </submittedName>
</protein>
<organism evidence="2 3">
    <name type="scientific">Streptomyces alfalfae</name>
    <dbReference type="NCBI Taxonomy" id="1642299"/>
    <lineage>
        <taxon>Bacteria</taxon>
        <taxon>Bacillati</taxon>
        <taxon>Actinomycetota</taxon>
        <taxon>Actinomycetes</taxon>
        <taxon>Kitasatosporales</taxon>
        <taxon>Streptomycetaceae</taxon>
        <taxon>Streptomyces</taxon>
    </lineage>
</organism>
<dbReference type="Pfam" id="PF19054">
    <property type="entry name" value="DUF5753"/>
    <property type="match status" value="1"/>
</dbReference>
<dbReference type="SMART" id="SM00530">
    <property type="entry name" value="HTH_XRE"/>
    <property type="match status" value="1"/>
</dbReference>
<dbReference type="InterPro" id="IPR043917">
    <property type="entry name" value="DUF5753"/>
</dbReference>
<sequence>MSPSNDGVVPLFGEGVPEDLEPTAAGVMLGVDLRTWRERRKIATKEAARAINASLSKLSRLERAESPPDVRDVRDLADLYGVDADERLRLECLAKRATEPEWFWRYADCAPSWMRRLIGLEAKASLLTTFEMKVVPGLLQTANYALHISANGLNVDLADPLVQQCAALREERQQRVFGQHEPPRSVFLLDEGILYRQVGNREIMREQMLRLRELLEQPHIAIRIVPFHGRVVSNYGSVTHLRFALQGLPPLVYIEGHDDATYHTKQEEVERHVTLLLRLSDEAAESTGDSRAMLDKAVARFRD</sequence>
<dbReference type="EMBL" id="CP065959">
    <property type="protein sequence ID" value="QQC92684.1"/>
    <property type="molecule type" value="Genomic_DNA"/>
</dbReference>
<dbReference type="Gene3D" id="1.10.260.40">
    <property type="entry name" value="lambda repressor-like DNA-binding domains"/>
    <property type="match status" value="1"/>
</dbReference>
<dbReference type="PROSITE" id="PS50943">
    <property type="entry name" value="HTH_CROC1"/>
    <property type="match status" value="1"/>
</dbReference>
<dbReference type="Proteomes" id="UP000596130">
    <property type="component" value="Chromosome"/>
</dbReference>
<dbReference type="InterPro" id="IPR010982">
    <property type="entry name" value="Lambda_DNA-bd_dom_sf"/>
</dbReference>
<accession>A0A7T4PMD9</accession>
<evidence type="ECO:0000259" key="1">
    <source>
        <dbReference type="PROSITE" id="PS50943"/>
    </source>
</evidence>
<dbReference type="Pfam" id="PF13560">
    <property type="entry name" value="HTH_31"/>
    <property type="match status" value="1"/>
</dbReference>
<gene>
    <name evidence="2" type="ORF">I8755_33185</name>
</gene>
<evidence type="ECO:0000313" key="3">
    <source>
        <dbReference type="Proteomes" id="UP000596130"/>
    </source>
</evidence>
<dbReference type="InterPro" id="IPR001387">
    <property type="entry name" value="Cro/C1-type_HTH"/>
</dbReference>